<keyword evidence="3 7" id="KW-1133">Transmembrane helix</keyword>
<accession>A0A1S9DG19</accession>
<dbReference type="VEuPathDB" id="FungiDB:AO090103000154"/>
<dbReference type="InterPro" id="IPR052337">
    <property type="entry name" value="SAT4-like"/>
</dbReference>
<sequence>MATWDGTPSRETLVIVGYTVPTVLLVASTVLRLFAKMSNEGLHLDDHLIILASALEVAYSVTILACGVGHGFGRHTATIDLKDLEIFLKGEYIASHLYNLFLAATKLGILVLYYRIFPIPWFSKTVIGCSIFVLIWITIIEAFMGALCRPLNAFWDRTVKGECFNSTALTYFVNSSNMVTDLVLFALPIPVIVRVRTTRKKKIALITIFSIGFITCGISAARLAYVVAQGSADITWEGVPLGILSAFESLGGVLCANLPIIYRLFKTAAQKISSSVSGQKSKGSNLQYAYDSRAYGSKSHGRQNRRSTDSERWIQMPNESDSTEMQTHVQGMSPEMKADGNSSPKLRMVVYRAPESRSPFLTSDEERQSFDFFLHQTRYRFPIDFTDPVLRAAHSDEGLARAIISFGALQQIYECGDDPSLLSPQGQFAMRQYGRALEKVRVWLGNGAKDLSLVCCLLFACFECIRGCRRAAVVHIKSGLDILLQCGEELAWDVVSRDTMISMFIRLDNQLVGLLGTSLSRTLKRDGERGSSILERVALGPNGEYVVQSLHGVLNSIFHDRLDMALIMEGHSPSVRPVDRRRTSRYLKEWHGRFVETISSPGLSRRYGTSYVGGQDPDIMRIWYIIGKMYVAVPPDGSEDAWDQFRPGFETIVSLVESYLLRTRQLSQKRAFSFDLGIVSPLYIVGVRCRDMSIRRRAIWLLESCERREILWDSTLAAMAARRVMEFEGSRDIWPKSLGRRVRNVTAVLDDDNGVSIEFE</sequence>
<feature type="transmembrane region" description="Helical" evidence="7">
    <location>
        <begin position="92"/>
        <end position="114"/>
    </location>
</feature>
<evidence type="ECO:0000313" key="9">
    <source>
        <dbReference type="EMBL" id="OOO08032.1"/>
    </source>
</evidence>
<dbReference type="Proteomes" id="UP000190312">
    <property type="component" value="Unassembled WGS sequence"/>
</dbReference>
<dbReference type="OrthoDB" id="2593732at2759"/>
<feature type="region of interest" description="Disordered" evidence="6">
    <location>
        <begin position="295"/>
        <end position="326"/>
    </location>
</feature>
<evidence type="ECO:0000256" key="1">
    <source>
        <dbReference type="ARBA" id="ARBA00004141"/>
    </source>
</evidence>
<comment type="caution">
    <text evidence="9">The sequence shown here is derived from an EMBL/GenBank/DDBJ whole genome shotgun (WGS) entry which is preliminary data.</text>
</comment>
<evidence type="ECO:0000256" key="6">
    <source>
        <dbReference type="SAM" id="MobiDB-lite"/>
    </source>
</evidence>
<feature type="transmembrane region" description="Helical" evidence="7">
    <location>
        <begin position="12"/>
        <end position="35"/>
    </location>
</feature>
<feature type="transmembrane region" description="Helical" evidence="7">
    <location>
        <begin position="126"/>
        <end position="148"/>
    </location>
</feature>
<dbReference type="Pfam" id="PF20684">
    <property type="entry name" value="Fung_rhodopsin"/>
    <property type="match status" value="1"/>
</dbReference>
<evidence type="ECO:0000256" key="7">
    <source>
        <dbReference type="SAM" id="Phobius"/>
    </source>
</evidence>
<feature type="transmembrane region" description="Helical" evidence="7">
    <location>
        <begin position="47"/>
        <end position="72"/>
    </location>
</feature>
<proteinExistence type="inferred from homology"/>
<dbReference type="PANTHER" id="PTHR33048">
    <property type="entry name" value="PTH11-LIKE INTEGRAL MEMBRANE PROTEIN (AFU_ORTHOLOGUE AFUA_5G11245)"/>
    <property type="match status" value="1"/>
</dbReference>
<feature type="transmembrane region" description="Helical" evidence="7">
    <location>
        <begin position="203"/>
        <end position="227"/>
    </location>
</feature>
<evidence type="ECO:0000256" key="5">
    <source>
        <dbReference type="ARBA" id="ARBA00038359"/>
    </source>
</evidence>
<reference evidence="9 10" key="1">
    <citation type="submission" date="2016-10" db="EMBL/GenBank/DDBJ databases">
        <title>Genome sequencing of Aspergillus oryzae BCC7051.</title>
        <authorList>
            <person name="Thammarongtham C."/>
            <person name="Vorapreeda T."/>
            <person name="Nookaew I."/>
            <person name="Srisuk T."/>
            <person name="Land M."/>
            <person name="Jeennor S."/>
            <person name="Laoteng K."/>
        </authorList>
    </citation>
    <scope>NUCLEOTIDE SEQUENCE [LARGE SCALE GENOMIC DNA]</scope>
    <source>
        <strain evidence="9 10">BCC7051</strain>
    </source>
</reference>
<name>A0A1S9DG19_ASPOZ</name>
<protein>
    <recommendedName>
        <fullName evidence="8">Rhodopsin domain-containing protein</fullName>
    </recommendedName>
</protein>
<organism evidence="9 10">
    <name type="scientific">Aspergillus oryzae</name>
    <name type="common">Yellow koji mold</name>
    <dbReference type="NCBI Taxonomy" id="5062"/>
    <lineage>
        <taxon>Eukaryota</taxon>
        <taxon>Fungi</taxon>
        <taxon>Dikarya</taxon>
        <taxon>Ascomycota</taxon>
        <taxon>Pezizomycotina</taxon>
        <taxon>Eurotiomycetes</taxon>
        <taxon>Eurotiomycetidae</taxon>
        <taxon>Eurotiales</taxon>
        <taxon>Aspergillaceae</taxon>
        <taxon>Aspergillus</taxon>
        <taxon>Aspergillus subgen. Circumdati</taxon>
    </lineage>
</organism>
<feature type="domain" description="Rhodopsin" evidence="8">
    <location>
        <begin position="31"/>
        <end position="266"/>
    </location>
</feature>
<dbReference type="VEuPathDB" id="FungiDB:AO090103000157"/>
<evidence type="ECO:0000313" key="10">
    <source>
        <dbReference type="Proteomes" id="UP000190312"/>
    </source>
</evidence>
<comment type="similarity">
    <text evidence="5">Belongs to the SAT4 family.</text>
</comment>
<evidence type="ECO:0000256" key="2">
    <source>
        <dbReference type="ARBA" id="ARBA00022692"/>
    </source>
</evidence>
<dbReference type="AlphaFoldDB" id="A0A1S9DG19"/>
<evidence type="ECO:0000259" key="8">
    <source>
        <dbReference type="Pfam" id="PF20684"/>
    </source>
</evidence>
<dbReference type="EMBL" id="MKZY01000006">
    <property type="protein sequence ID" value="OOO08032.1"/>
    <property type="molecule type" value="Genomic_DNA"/>
</dbReference>
<evidence type="ECO:0000256" key="3">
    <source>
        <dbReference type="ARBA" id="ARBA00022989"/>
    </source>
</evidence>
<dbReference type="GO" id="GO:0016020">
    <property type="term" value="C:membrane"/>
    <property type="evidence" value="ECO:0007669"/>
    <property type="project" value="UniProtKB-SubCell"/>
</dbReference>
<evidence type="ECO:0000256" key="4">
    <source>
        <dbReference type="ARBA" id="ARBA00023136"/>
    </source>
</evidence>
<dbReference type="PANTHER" id="PTHR33048:SF8">
    <property type="entry name" value="INTEGRAL MEMBRANE PROTEIN-RELATED"/>
    <property type="match status" value="1"/>
</dbReference>
<keyword evidence="2 7" id="KW-0812">Transmembrane</keyword>
<dbReference type="InterPro" id="IPR049326">
    <property type="entry name" value="Rhodopsin_dom_fungi"/>
</dbReference>
<comment type="subcellular location">
    <subcellularLocation>
        <location evidence="1">Membrane</location>
        <topology evidence="1">Multi-pass membrane protein</topology>
    </subcellularLocation>
</comment>
<keyword evidence="4 7" id="KW-0472">Membrane</keyword>
<feature type="compositionally biased region" description="Polar residues" evidence="6">
    <location>
        <begin position="317"/>
        <end position="326"/>
    </location>
</feature>
<gene>
    <name evidence="9" type="ORF">OAory_01045320</name>
</gene>